<gene>
    <name evidence="2" type="primary">40</name>
    <name evidence="2" type="ORF">SEA_KROMP_40</name>
</gene>
<feature type="region of interest" description="Disordered" evidence="1">
    <location>
        <begin position="1"/>
        <end position="22"/>
    </location>
</feature>
<dbReference type="Proteomes" id="UP000274637">
    <property type="component" value="Segment"/>
</dbReference>
<organism evidence="2 3">
    <name type="scientific">Streptomyces phage Kromp</name>
    <dbReference type="NCBI Taxonomy" id="2315619"/>
    <lineage>
        <taxon>Viruses</taxon>
        <taxon>Duplodnaviria</taxon>
        <taxon>Heunggongvirae</taxon>
        <taxon>Uroviricota</taxon>
        <taxon>Caudoviricetes</taxon>
        <taxon>Krompvirus</taxon>
        <taxon>Krompvirus kromp</taxon>
    </lineage>
</organism>
<evidence type="ECO:0000256" key="1">
    <source>
        <dbReference type="SAM" id="MobiDB-lite"/>
    </source>
</evidence>
<reference evidence="3" key="1">
    <citation type="submission" date="2018-08" db="EMBL/GenBank/DDBJ databases">
        <authorList>
            <person name="Mousa M."/>
            <person name="Kelsky B.L."/>
            <person name="Goh L.M."/>
            <person name="Shaffer C.D."/>
            <person name="Weston-Hafer K.A."/>
            <person name="Russell D.A."/>
            <person name="Pope W.H."/>
            <person name="Jacobs-Sera D."/>
            <person name="Hendrix R.W."/>
            <person name="Hatfull G.F."/>
        </authorList>
    </citation>
    <scope>NUCLEOTIDE SEQUENCE [LARGE SCALE GENOMIC DNA]</scope>
</reference>
<protein>
    <submittedName>
        <fullName evidence="2">Uncharacterized protein</fullName>
    </submittedName>
</protein>
<dbReference type="EMBL" id="MH744420">
    <property type="protein sequence ID" value="AYD81641.1"/>
    <property type="molecule type" value="Genomic_DNA"/>
</dbReference>
<feature type="region of interest" description="Disordered" evidence="1">
    <location>
        <begin position="131"/>
        <end position="151"/>
    </location>
</feature>
<accession>A0A386K8J0</accession>
<feature type="compositionally biased region" description="Low complexity" evidence="1">
    <location>
        <begin position="1"/>
        <end position="15"/>
    </location>
</feature>
<sequence length="237" mass="25076">MEQATQPTTTTPAETVEQDPDRAAYERARALAERLVDQVQVLPLTVQTTRSLAPVYDVHIYFGAGIAAGRGVQQTAAVIDTEPTRDAVRNSDDKITGYWIEARATVGGVPVYAYALTSPADTELLLPSADTTPVEEPTEAPGEVTQPMPNVSTDPAAVPAITRVLPLAAMKTAAAPTPAADQEDEARCIKCGCTEDAACKGGCYWVPNEQQVDLCSACATPQQLAAMVFSPVTETRA</sequence>
<keyword evidence="3" id="KW-1185">Reference proteome</keyword>
<proteinExistence type="predicted"/>
<evidence type="ECO:0000313" key="3">
    <source>
        <dbReference type="Proteomes" id="UP000274637"/>
    </source>
</evidence>
<name>A0A386K8J0_9CAUD</name>
<evidence type="ECO:0000313" key="2">
    <source>
        <dbReference type="EMBL" id="AYD81641.1"/>
    </source>
</evidence>